<feature type="domain" description="N-acetyltransferase" evidence="1">
    <location>
        <begin position="33"/>
        <end position="194"/>
    </location>
</feature>
<evidence type="ECO:0000313" key="3">
    <source>
        <dbReference type="RefSeq" id="XP_022316268.1"/>
    </source>
</evidence>
<gene>
    <name evidence="3 4 5" type="primary">LOC111119964</name>
</gene>
<dbReference type="GeneID" id="111119964"/>
<keyword evidence="2" id="KW-1185">Reference proteome</keyword>
<evidence type="ECO:0000313" key="4">
    <source>
        <dbReference type="RefSeq" id="XP_022316276.1"/>
    </source>
</evidence>
<dbReference type="RefSeq" id="XP_022316268.1">
    <property type="nucleotide sequence ID" value="XM_022460560.1"/>
</dbReference>
<name>A0A8B8CPE4_CRAVI</name>
<dbReference type="GO" id="GO:0016747">
    <property type="term" value="F:acyltransferase activity, transferring groups other than amino-acyl groups"/>
    <property type="evidence" value="ECO:0007669"/>
    <property type="project" value="InterPro"/>
</dbReference>
<dbReference type="Proteomes" id="UP000694844">
    <property type="component" value="Chromosome 1"/>
</dbReference>
<reference evidence="4 5" key="2">
    <citation type="submission" date="2025-04" db="UniProtKB">
        <authorList>
            <consortium name="RefSeq"/>
        </authorList>
    </citation>
    <scope>IDENTIFICATION</scope>
    <source>
        <tissue evidence="4 5">Whole sample</tissue>
    </source>
</reference>
<evidence type="ECO:0000313" key="5">
    <source>
        <dbReference type="RefSeq" id="XP_022316283.1"/>
    </source>
</evidence>
<dbReference type="Pfam" id="PF00583">
    <property type="entry name" value="Acetyltransf_1"/>
    <property type="match status" value="1"/>
</dbReference>
<accession>A0A8B8CPE4</accession>
<proteinExistence type="predicted"/>
<dbReference type="KEGG" id="cvn:111119964"/>
<dbReference type="InterPro" id="IPR016181">
    <property type="entry name" value="Acyl_CoA_acyltransferase"/>
</dbReference>
<dbReference type="OrthoDB" id="6133707at2759"/>
<dbReference type="Gene3D" id="3.40.630.30">
    <property type="match status" value="1"/>
</dbReference>
<evidence type="ECO:0000313" key="2">
    <source>
        <dbReference type="Proteomes" id="UP000694844"/>
    </source>
</evidence>
<dbReference type="InterPro" id="IPR000182">
    <property type="entry name" value="GNAT_dom"/>
</dbReference>
<dbReference type="RefSeq" id="XP_022316283.1">
    <property type="nucleotide sequence ID" value="XM_022460575.1"/>
</dbReference>
<protein>
    <submittedName>
        <fullName evidence="3 4">Uncharacterized protein LOC111119964</fullName>
    </submittedName>
</protein>
<dbReference type="SUPFAM" id="SSF55729">
    <property type="entry name" value="Acyl-CoA N-acyltransferases (Nat)"/>
    <property type="match status" value="1"/>
</dbReference>
<reference evidence="2" key="1">
    <citation type="submission" date="2024-06" db="UniProtKB">
        <authorList>
            <consortium name="RefSeq"/>
        </authorList>
    </citation>
    <scope>NUCLEOTIDE SEQUENCE [LARGE SCALE GENOMIC DNA]</scope>
    <source>
        <tissue evidence="3">Whole sample</tissue>
    </source>
</reference>
<evidence type="ECO:0000259" key="1">
    <source>
        <dbReference type="PROSITE" id="PS51186"/>
    </source>
</evidence>
<dbReference type="RefSeq" id="XP_022316276.1">
    <property type="nucleotide sequence ID" value="XM_022460568.1"/>
</dbReference>
<sequence length="201" mass="22678">MLLNQEASQFIEKELPWISSLPMVTSLLNSRHVIIDYMTDPQVTETYCLIQEAAQNGDGYGIDEFDSEKDFRREIEGSDCFAVVCKESGELLAGFILAVSKFYRGVSGVVDPFIIVKRSERNQKLGEFCMRKAIEFSEKLGYMGMYVDTFSNNIAVQRILEKIGDFQKVGFLPLGGKLHDGQLVGSVIYYRNLQTNPSDDT</sequence>
<organism evidence="2 4">
    <name type="scientific">Crassostrea virginica</name>
    <name type="common">Eastern oyster</name>
    <dbReference type="NCBI Taxonomy" id="6565"/>
    <lineage>
        <taxon>Eukaryota</taxon>
        <taxon>Metazoa</taxon>
        <taxon>Spiralia</taxon>
        <taxon>Lophotrochozoa</taxon>
        <taxon>Mollusca</taxon>
        <taxon>Bivalvia</taxon>
        <taxon>Autobranchia</taxon>
        <taxon>Pteriomorphia</taxon>
        <taxon>Ostreida</taxon>
        <taxon>Ostreoidea</taxon>
        <taxon>Ostreidae</taxon>
        <taxon>Crassostrea</taxon>
    </lineage>
</organism>
<dbReference type="AlphaFoldDB" id="A0A8B8CPE4"/>
<dbReference type="PROSITE" id="PS51186">
    <property type="entry name" value="GNAT"/>
    <property type="match status" value="1"/>
</dbReference>